<evidence type="ECO:0000313" key="1">
    <source>
        <dbReference type="EMBL" id="MFJ1470287.1"/>
    </source>
</evidence>
<dbReference type="Proteomes" id="UP001168096">
    <property type="component" value="Unassembled WGS sequence"/>
</dbReference>
<dbReference type="EMBL" id="JASNRB020000013">
    <property type="protein sequence ID" value="MFJ1470287.1"/>
    <property type="molecule type" value="Genomic_DNA"/>
</dbReference>
<gene>
    <name evidence="1" type="ORF">QPK29_021445</name>
</gene>
<reference evidence="1" key="1">
    <citation type="submission" date="2024-11" db="EMBL/GenBank/DDBJ databases">
        <title>Description of Massilia orientalis sp. nov., isolated from rhizosphere soil of Ageratina adenophora.</title>
        <authorList>
            <person name="Wang Y."/>
        </authorList>
    </citation>
    <scope>NUCLEOTIDE SEQUENCE</scope>
    <source>
        <strain evidence="1">YIM B02787</strain>
    </source>
</reference>
<sequence length="351" mass="35571">MQNKFTLTIAATLSLALVGCGGGGGGGGSSTTATPPVATTPPPAPTPAVLAATTQPAVTPTYLAGSQQMSAFNALAAFRAALNLGPVNQSAKIDMAAQNHSDYVATNNGGATPHTEVAGTPGFTGVTVADRLVAAGYTPSASSEVIGWTGATGNASEVIEGLSATIYHRVLMMSQGWTDLGIAPPVNGDTARPAYIDFGTAATKQNVGGDYVGVYPTNDQTAVGLTHAPEAPNPFADLDGTTASFCAKTSFPISLMSQESTKLAVTSFTVTEAGQSTPLDVRVVTSDNDTTGFVPKYVAFIVGKAPFKASTKYNVTFTGTATGTATGATSGILTISKSWSFTTAAKDYRCQ</sequence>
<comment type="caution">
    <text evidence="1">The sequence shown here is derived from an EMBL/GenBank/DDBJ whole genome shotgun (WGS) entry which is preliminary data.</text>
</comment>
<protein>
    <submittedName>
        <fullName evidence="1">CAP domain-containing protein</fullName>
    </submittedName>
</protein>
<evidence type="ECO:0000313" key="2">
    <source>
        <dbReference type="Proteomes" id="UP001168096"/>
    </source>
</evidence>
<accession>A0ACC7ME04</accession>
<name>A0ACC7ME04_9BURK</name>
<keyword evidence="2" id="KW-1185">Reference proteome</keyword>
<proteinExistence type="predicted"/>
<organism evidence="1 2">
    <name type="scientific">Massilia orientalis</name>
    <dbReference type="NCBI Taxonomy" id="3050128"/>
    <lineage>
        <taxon>Bacteria</taxon>
        <taxon>Pseudomonadati</taxon>
        <taxon>Pseudomonadota</taxon>
        <taxon>Betaproteobacteria</taxon>
        <taxon>Burkholderiales</taxon>
        <taxon>Oxalobacteraceae</taxon>
        <taxon>Telluria group</taxon>
        <taxon>Massilia</taxon>
    </lineage>
</organism>